<comment type="similarity">
    <text evidence="2 6">Belongs to the zinc-containing alcohol dehydrogenase family.</text>
</comment>
<dbReference type="InterPro" id="IPR013154">
    <property type="entry name" value="ADH-like_N"/>
</dbReference>
<dbReference type="PANTHER" id="PTHR43161">
    <property type="entry name" value="SORBITOL DEHYDROGENASE"/>
    <property type="match status" value="1"/>
</dbReference>
<dbReference type="PROSITE" id="PS00059">
    <property type="entry name" value="ADH_ZINC"/>
    <property type="match status" value="1"/>
</dbReference>
<dbReference type="Gene3D" id="3.40.50.720">
    <property type="entry name" value="NAD(P)-binding Rossmann-like Domain"/>
    <property type="match status" value="1"/>
</dbReference>
<comment type="caution">
    <text evidence="8">The sequence shown here is derived from an EMBL/GenBank/DDBJ whole genome shotgun (WGS) entry which is preliminary data.</text>
</comment>
<evidence type="ECO:0000313" key="9">
    <source>
        <dbReference type="Proteomes" id="UP001246576"/>
    </source>
</evidence>
<evidence type="ECO:0000313" key="8">
    <source>
        <dbReference type="EMBL" id="MDR9851769.1"/>
    </source>
</evidence>
<name>A0ABU2EUD9_9BURK</name>
<evidence type="ECO:0000256" key="2">
    <source>
        <dbReference type="ARBA" id="ARBA00008072"/>
    </source>
</evidence>
<evidence type="ECO:0000259" key="7">
    <source>
        <dbReference type="SMART" id="SM00829"/>
    </source>
</evidence>
<keyword evidence="9" id="KW-1185">Reference proteome</keyword>
<dbReference type="InterPro" id="IPR036291">
    <property type="entry name" value="NAD(P)-bd_dom_sf"/>
</dbReference>
<dbReference type="CDD" id="cd08232">
    <property type="entry name" value="idonate-5-DH"/>
    <property type="match status" value="1"/>
</dbReference>
<evidence type="ECO:0000256" key="6">
    <source>
        <dbReference type="RuleBase" id="RU361277"/>
    </source>
</evidence>
<proteinExistence type="inferred from homology"/>
<organism evidence="8 9">
    <name type="scientific">Herbaspirillum huttiense subsp. lycopersici</name>
    <dbReference type="NCBI Taxonomy" id="3074428"/>
    <lineage>
        <taxon>Bacteria</taxon>
        <taxon>Pseudomonadati</taxon>
        <taxon>Pseudomonadota</taxon>
        <taxon>Betaproteobacteria</taxon>
        <taxon>Burkholderiales</taxon>
        <taxon>Oxalobacteraceae</taxon>
        <taxon>Herbaspirillum</taxon>
    </lineage>
</organism>
<protein>
    <submittedName>
        <fullName evidence="8">L-idonate 5-dehydrogenase</fullName>
    </submittedName>
</protein>
<dbReference type="Gene3D" id="3.90.180.10">
    <property type="entry name" value="Medium-chain alcohol dehydrogenases, catalytic domain"/>
    <property type="match status" value="1"/>
</dbReference>
<gene>
    <name evidence="8" type="ORF">RI048_26330</name>
</gene>
<dbReference type="Pfam" id="PF08240">
    <property type="entry name" value="ADH_N"/>
    <property type="match status" value="1"/>
</dbReference>
<dbReference type="InterPro" id="IPR002328">
    <property type="entry name" value="ADH_Zn_CS"/>
</dbReference>
<evidence type="ECO:0000256" key="5">
    <source>
        <dbReference type="ARBA" id="ARBA00023002"/>
    </source>
</evidence>
<keyword evidence="3 6" id="KW-0479">Metal-binding</keyword>
<reference evidence="8" key="1">
    <citation type="submission" date="2023-09" db="EMBL/GenBank/DDBJ databases">
        <title>Description of first Herbaspirillum huttiense subsp. nephrolepsisexaltata and Herbaspirillum huttiense subsp. lycopersicon.</title>
        <authorList>
            <person name="Poudel M."/>
            <person name="Sharma A."/>
            <person name="Goss E."/>
            <person name="Tapia J.H."/>
            <person name="Harmon C.M."/>
            <person name="Jones J.B."/>
        </authorList>
    </citation>
    <scope>NUCLEOTIDE SEQUENCE</scope>
    <source>
        <strain evidence="8">SE1</strain>
    </source>
</reference>
<accession>A0ABU2EUD9</accession>
<evidence type="ECO:0000256" key="3">
    <source>
        <dbReference type="ARBA" id="ARBA00022723"/>
    </source>
</evidence>
<dbReference type="Pfam" id="PF00107">
    <property type="entry name" value="ADH_zinc_N"/>
    <property type="match status" value="1"/>
</dbReference>
<dbReference type="RefSeq" id="WP_209567968.1">
    <property type="nucleotide sequence ID" value="NZ_JAVLSJ010000021.1"/>
</dbReference>
<dbReference type="InterPro" id="IPR020843">
    <property type="entry name" value="ER"/>
</dbReference>
<evidence type="ECO:0000256" key="1">
    <source>
        <dbReference type="ARBA" id="ARBA00001947"/>
    </source>
</evidence>
<dbReference type="SUPFAM" id="SSF51735">
    <property type="entry name" value="NAD(P)-binding Rossmann-fold domains"/>
    <property type="match status" value="1"/>
</dbReference>
<keyword evidence="5" id="KW-0560">Oxidoreductase</keyword>
<comment type="cofactor">
    <cofactor evidence="1 6">
        <name>Zn(2+)</name>
        <dbReference type="ChEBI" id="CHEBI:29105"/>
    </cofactor>
</comment>
<dbReference type="Proteomes" id="UP001246576">
    <property type="component" value="Unassembled WGS sequence"/>
</dbReference>
<dbReference type="InterPro" id="IPR013149">
    <property type="entry name" value="ADH-like_C"/>
</dbReference>
<dbReference type="InterPro" id="IPR011032">
    <property type="entry name" value="GroES-like_sf"/>
</dbReference>
<dbReference type="EMBL" id="JAVLSJ010000021">
    <property type="protein sequence ID" value="MDR9851769.1"/>
    <property type="molecule type" value="Genomic_DNA"/>
</dbReference>
<dbReference type="PANTHER" id="PTHR43161:SF9">
    <property type="entry name" value="SORBITOL DEHYDROGENASE"/>
    <property type="match status" value="1"/>
</dbReference>
<feature type="domain" description="Enoyl reductase (ER)" evidence="7">
    <location>
        <begin position="7"/>
        <end position="341"/>
    </location>
</feature>
<dbReference type="SUPFAM" id="SSF50129">
    <property type="entry name" value="GroES-like"/>
    <property type="match status" value="1"/>
</dbReference>
<sequence length="343" mass="36737">MQAIIVHAPHDLRIEEIPTAELAPHQLKVQIKAGGICGSDLHYYHHGGFGTVRIKQPMVLGHEVSGVVRAVGEAVQDIAAGTRIAVSPSHPCGVCRYCQEGKQNHCLDMRFYGSAMRMPHVQGAFRQEIVIERHQAHPVADHVSDGVAAMAEPLSVALHAVRRAGLLVGKRVLVTGCGPIGALVIIAARRAGAAEIVATDIAPKALEAARVVGADRIINVATEAEVLQSYAQGKGSFDVLFEVSGTERALRAGLETMRPGGVVVQVGLGGDVNFPANLLVAKELEWRGAFRFHEEFAMAVEMMNRRLVDVAPLITASFPYTQAVDAFNVAGDRSSQMKVQLAF</sequence>
<dbReference type="SMART" id="SM00829">
    <property type="entry name" value="PKS_ER"/>
    <property type="match status" value="1"/>
</dbReference>
<keyword evidence="4 6" id="KW-0862">Zinc</keyword>
<evidence type="ECO:0000256" key="4">
    <source>
        <dbReference type="ARBA" id="ARBA00022833"/>
    </source>
</evidence>